<dbReference type="InterPro" id="IPR026085">
    <property type="entry name" value="ATF7-int"/>
</dbReference>
<dbReference type="GO" id="GO:0005634">
    <property type="term" value="C:nucleus"/>
    <property type="evidence" value="ECO:0007669"/>
    <property type="project" value="TreeGrafter"/>
</dbReference>
<keyword evidence="4" id="KW-1185">Reference proteome</keyword>
<proteinExistence type="predicted"/>
<feature type="domain" description="Activating transcription factor 7-interacting protein Fn3" evidence="2">
    <location>
        <begin position="238"/>
        <end position="339"/>
    </location>
</feature>
<sequence>MKRYRPASPAASYENITISQSKMQKLIQQEVNNALKKKETRLDTLLATIQELDCRIDFESSLQKLEAQVKKVTKRSEAVLAHLTKTQKKDPLEFCNVAEINSINPEEEAMETVSYNDTNTASCTDFMEKSKELSAIMETTTTVLLNMRADNTALNAAIADLTADPPPPVLTPCEVIAIRVKTEPEDDTEFGNTPEEPLKVPKVEPFCPDYEEEAELSHPPLPPLLFPLTLSPEAASYNVPQRLTVKLALIKRPACLSVLWSVDEDDPLAPPMDSYSVYMSTEKVKGSNIFPYWKLLETVKAVPLPMFKMVTDYQPGHKVCVVVVGKDIFDRYGPYSHVVIATIPEDG</sequence>
<evidence type="ECO:0000259" key="2">
    <source>
        <dbReference type="Pfam" id="PF16794"/>
    </source>
</evidence>
<reference evidence="3" key="2">
    <citation type="submission" date="2025-08" db="UniProtKB">
        <authorList>
            <consortium name="Ensembl"/>
        </authorList>
    </citation>
    <scope>IDENTIFICATION</scope>
</reference>
<dbReference type="PANTHER" id="PTHR23210:SF26">
    <property type="entry name" value="ACTIVATING TRANSCRIPTION FACTOR 7-INTERACTING PROTEIN 1"/>
    <property type="match status" value="1"/>
</dbReference>
<dbReference type="Ensembl" id="ENSSORT00005001682.1">
    <property type="protein sequence ID" value="ENSSORP00005001634.1"/>
    <property type="gene ID" value="ENSSORG00005001021.1"/>
</dbReference>
<gene>
    <name evidence="3" type="primary">atf7ip2</name>
</gene>
<feature type="coiled-coil region" evidence="1">
    <location>
        <begin position="35"/>
        <end position="82"/>
    </location>
</feature>
<protein>
    <recommendedName>
        <fullName evidence="2">Activating transcription factor 7-interacting protein Fn3 domain-containing protein</fullName>
    </recommendedName>
</protein>
<accession>A0A672YAY9</accession>
<evidence type="ECO:0000256" key="1">
    <source>
        <dbReference type="SAM" id="Coils"/>
    </source>
</evidence>
<reference evidence="3" key="3">
    <citation type="submission" date="2025-09" db="UniProtKB">
        <authorList>
            <consortium name="Ensembl"/>
        </authorList>
    </citation>
    <scope>IDENTIFICATION</scope>
</reference>
<dbReference type="AlphaFoldDB" id="A0A672YAY9"/>
<reference evidence="3" key="1">
    <citation type="submission" date="2019-06" db="EMBL/GenBank/DDBJ databases">
        <authorList>
            <consortium name="Wellcome Sanger Institute Data Sharing"/>
        </authorList>
    </citation>
    <scope>NUCLEOTIDE SEQUENCE [LARGE SCALE GENOMIC DNA]</scope>
</reference>
<dbReference type="PANTHER" id="PTHR23210">
    <property type="entry name" value="ACTIVATING TRANSCRIPTION FACTOR 7 INTERACTING PROTEIN"/>
    <property type="match status" value="1"/>
</dbReference>
<dbReference type="GO" id="GO:0006355">
    <property type="term" value="P:regulation of DNA-templated transcription"/>
    <property type="evidence" value="ECO:0007669"/>
    <property type="project" value="TreeGrafter"/>
</dbReference>
<dbReference type="FunCoup" id="A0A672YAY9">
    <property type="interactions" value="4"/>
</dbReference>
<dbReference type="Pfam" id="PF16794">
    <property type="entry name" value="fn3_4"/>
    <property type="match status" value="1"/>
</dbReference>
<evidence type="ECO:0000313" key="4">
    <source>
        <dbReference type="Proteomes" id="UP000472271"/>
    </source>
</evidence>
<dbReference type="InterPro" id="IPR056565">
    <property type="entry name" value="Fn3_ATF7IP"/>
</dbReference>
<dbReference type="GO" id="GO:0005667">
    <property type="term" value="C:transcription regulator complex"/>
    <property type="evidence" value="ECO:0007669"/>
    <property type="project" value="TreeGrafter"/>
</dbReference>
<dbReference type="GO" id="GO:0003712">
    <property type="term" value="F:transcription coregulator activity"/>
    <property type="evidence" value="ECO:0007669"/>
    <property type="project" value="TreeGrafter"/>
</dbReference>
<keyword evidence="1" id="KW-0175">Coiled coil</keyword>
<dbReference type="Proteomes" id="UP000472271">
    <property type="component" value="Chromosome 8"/>
</dbReference>
<dbReference type="InParanoid" id="A0A672YAY9"/>
<name>A0A672YAY9_9TELE</name>
<evidence type="ECO:0000313" key="3">
    <source>
        <dbReference type="Ensembl" id="ENSSORP00005001634.1"/>
    </source>
</evidence>
<organism evidence="3 4">
    <name type="scientific">Sphaeramia orbicularis</name>
    <name type="common">orbiculate cardinalfish</name>
    <dbReference type="NCBI Taxonomy" id="375764"/>
    <lineage>
        <taxon>Eukaryota</taxon>
        <taxon>Metazoa</taxon>
        <taxon>Chordata</taxon>
        <taxon>Craniata</taxon>
        <taxon>Vertebrata</taxon>
        <taxon>Euteleostomi</taxon>
        <taxon>Actinopterygii</taxon>
        <taxon>Neopterygii</taxon>
        <taxon>Teleostei</taxon>
        <taxon>Neoteleostei</taxon>
        <taxon>Acanthomorphata</taxon>
        <taxon>Gobiaria</taxon>
        <taxon>Kurtiformes</taxon>
        <taxon>Apogonoidei</taxon>
        <taxon>Apogonidae</taxon>
        <taxon>Apogoninae</taxon>
        <taxon>Sphaeramia</taxon>
    </lineage>
</organism>